<feature type="domain" description="Bacterial Ig" evidence="2">
    <location>
        <begin position="297"/>
        <end position="379"/>
    </location>
</feature>
<dbReference type="Pfam" id="PF17936">
    <property type="entry name" value="Big_6"/>
    <property type="match status" value="12"/>
</dbReference>
<feature type="domain" description="Bacterial Ig-like" evidence="3">
    <location>
        <begin position="2080"/>
        <end position="2157"/>
    </location>
</feature>
<feature type="domain" description="Bacterial Ig-like" evidence="3">
    <location>
        <begin position="2455"/>
        <end position="2544"/>
    </location>
</feature>
<feature type="domain" description="Bacterial Ig" evidence="2">
    <location>
        <begin position="2160"/>
        <end position="2236"/>
    </location>
</feature>
<dbReference type="InterPro" id="IPR041498">
    <property type="entry name" value="Big_6"/>
</dbReference>
<feature type="domain" description="Bacterial Ig" evidence="2">
    <location>
        <begin position="1137"/>
        <end position="1218"/>
    </location>
</feature>
<dbReference type="NCBIfam" id="TIGR03661">
    <property type="entry name" value="T1SS_VCA0849"/>
    <property type="match status" value="1"/>
</dbReference>
<dbReference type="InterPro" id="IPR044016">
    <property type="entry name" value="Big_13"/>
</dbReference>
<feature type="domain" description="Bacterial Ig" evidence="2">
    <location>
        <begin position="1222"/>
        <end position="1303"/>
    </location>
</feature>
<feature type="domain" description="Bacterial Ig" evidence="2">
    <location>
        <begin position="468"/>
        <end position="549"/>
    </location>
</feature>
<feature type="region of interest" description="Disordered" evidence="1">
    <location>
        <begin position="1463"/>
        <end position="1564"/>
    </location>
</feature>
<feature type="domain" description="Bacterial Ig-like" evidence="3">
    <location>
        <begin position="1045"/>
        <end position="1134"/>
    </location>
</feature>
<feature type="region of interest" description="Disordered" evidence="1">
    <location>
        <begin position="138"/>
        <end position="192"/>
    </location>
</feature>
<feature type="region of interest" description="Disordered" evidence="1">
    <location>
        <begin position="454"/>
        <end position="548"/>
    </location>
</feature>
<feature type="domain" description="Bacterial Ig-like" evidence="3">
    <location>
        <begin position="946"/>
        <end position="1032"/>
    </location>
</feature>
<feature type="domain" description="Bacterial Ig-like" evidence="3">
    <location>
        <begin position="207"/>
        <end position="295"/>
    </location>
</feature>
<dbReference type="NCBIfam" id="NF033677">
    <property type="entry name" value="biofilm_BapA_N"/>
    <property type="match status" value="1"/>
</dbReference>
<sequence>MRLLAVISKLTGVSTSVEASELTLNTPSIVKLSAQREEISQLARVNQDLVITLQSGEKLTIKNFYVTNGQGASQLVLEDSSGALWWIENPEAGVQFEQISSLDELLIADGTNEGGAIWPWVLGGVVAAGGIAAIASSGGGGSSGNNDDNGSGNPDSGTNIGGGNNNGGGNTGGSTDTGGGITPPPSGSIDTTAPVVPVITSALDSVSAITGAIQYDQTTNDSRPIFSGTGEAGAVITIYDNGQVLGTVTADSSGRWSFRPPSPLTDGKHELTVTATDKAGNTSEVSGDFTFVVDTQAPGAITDLAISADGLVISGNAEAGSTVTITNSDGTALGTVTADSNGKFTLTLTQALQNGEVLTAIAMDKAGNSGPSGTVTAPDTTPPQPAGNLDVSDDGTTVTGTAEPGSTITIRDPAGNPIGQGKTDDQGNFNVVLDTPQTNGETVTVVVTDTANLTSPPATAVAPDTTPPQPAGNLDVSDDGATVTGTAEPGSTITIRDPAGNPVGEGVTDEQGNFSVDLDTPQKNGETLTVTATDGSSNTSQPANVQAPDITAPEAPVVVSIVDDAGDVKGDLSAGQSTDDNQLTFSGTGEPGATITILDGGTALPGSVIVGSDGTWTLTTPVLEDGNHNFTVTATDANNQTSTPSASVTITVDTSAPDAPFITSPTTPAATNQPELPISGTGEPGSTVTLSDGNTVIGTAVVDGDGNWTITPDTPLTEGSYTLTAVATDPAGNQSQPSAPIVLEVDTTPPAAPENVDISQDGGTVTGTAETGSTVIIRDANGDVIGSGVATDGTFSIAITPAQTGNADLTATARDTAGNTSPPANFNGSGSGLPVISAVVDDVGSVQGDLRSGQTTDDTLPGLRGTATPDSTLNVLVDGVNVGTVTVDGTGNWVWTTTTALGEGAHTFQVVDSTNAANASAVVSITVDLTAPDQPIIGAVTDDVAPGTGTLASGDTTNDSRPALSGTGIDGETISIYDGATLLGETQVVNGVWTFTPTDALGEGRHSLTITATDAAGNVSAPSAAFEVVVDTTAPLVPTITSATDDSDPQTGIIANGGSTNDTTPTFSGSGENGSIITIFDNGVRIGTATVTNGSWSVTPPALSDGTHTITVTATDATGNISAPSAAWTVTVDTTPPQPAGNLDVSDDGLTITGTAEAGATVTIYGSDSAPLGSVVVQDDGTFTVTLNTPQTNGQIVTAIVTDPANQESLPATATAPDTTPPQPAGNLDVSDDGTTVTGTAEAGTTVIIYASDNTPLGSALVQPNGTFTVTLNTPQTNGEILTAIVTDPANLTSPPATTTAPDTTAPLAAGNLDVSDDGATVTGTAEAGTTVTIYASDNTPLGSAEVRADGTFTVTLTTPQTNGEILTAIVTDAVNLTSPPTTAIAPDTTPPQPAGNLDVSDNGATVTGTAEPGSTITIRDPAGNPIGQGKTDDQGNFSVVLDTPQTNGETVSVVVTDTANLTSPPATAVAPDTTPPQPAGNLDVSDDGATVTGTAEPGSTITIRDPAGNPVGEGVTDDQGNFSVELDTPQQNGETLTVTATDGSNNTSQPASVQAPDTTAPEAPVVVSIVDDIGEVKGNLSSGQSTDDNRLTFSGTGEPGATITILNDGVPLPGTATVDSDGNWTLTTDVLPDGEYTFTVTATDAQNQTSAASDAIIITVDTTPPAVPVLTITDNTGEIIGELANNAVTDATQPVLSGSGTAGDIITVYDGTTVIGTTVVTDAGSWSFTPNPALNEGSHTLSVTASDPLGNTSANSAAIVITVDTTAPDAPVLTVSDGDDAPLSNGQATNETQPVLSGTGVDGEIITIYDNGVEVTTVTIANGTWEYPSAALGEGEHVFTITVTDAAGNVSDPSAPTGIVVDTTAPATPNLTITDNVGSQTGPLDNGQFTDDTLPLLSGSGTAGDTITITLDGVALPPLTIDNAGNWSYQLTTPLTPGDHTISLTATDPAGNSTTSADRIVRVDTQAPTTPTLTVSENGEPLSSGGQTNDTTPTLSGTGETGSIVTILNNGVAIGTAEVIGGVWSFTPATPLPEGSYSFSVTASDAAGNISPPSAEFAVTVDTSAPDAPFITSPNSPAATNQPELPIIGTGEPGSTVTLSDGNTVIGTAVVDGDGNWTITPDTPLTEGSYTLTAVATDPAGNQSQPSAPIVLEVDTTPPAAPENVDISQDGGTVTGTAETGSTVIIRDANGDVIGSGVATDGTFSIAITPAQTGNADLTATARDTAGNTSPPANFNGSGSGLPVISAVVDDEGSVQGDVNNGGTTDDTLPGLRGTATPDSTLNVLVDGVNVGTVTVDGTGNWVWTTTTALGEGAHTFQVVDSTNAANASAVVNITVDLTAPVQPAIGSVTDDVAPGTGTLASGDTTNDARPALSGTGTDGETISIYDGATLLGETQVVNGAWTFTPPTALDEGSHSLTITATDAAGNVSVPSAAFEVVVDTTAPLAPTITSATDDSDPQTGIIANGGSTNDTTPAFTGSGEEGSTITFYDNGVRIGTATVTNGSWSFTPPALSAGTHNITVTATDATGNISAPSAAWTVNVDTTAPLAPVIQSVTDDTAPVTGVLANGQSTNDSQPTFQGTAEPGATVTLYDGTTVIGSVVAGADGSWSLSPDSPLNNGLHNLTVTATDAAGNEGPAASFSLTVDTLAPSTPVITSVTDDVAPNSGALANGQSTNDTRPTLAGTAEANSTVSIFDGTTLLGTVQADGTGAWSFTPPTALASGSHTFNVTATDAAGNVSTGAGFTLVVDTVAPTAPVIVSVADNVTPGTGDLSSGQTTNDPRPVITGTGEPGSTINVYDGSVLLGTAVVSEGGSWTYRPDGLAQGTHTLRVTATDAAGNTGPASANFTLTVDTAAPVAPVITSVTDDAGPVTGSLTSGQSTNDTRPTFTGTGEPGTTISVADNGVIIGTATVGDNGAWTFTPTSDLGQGSHPLTFTPTDAAGNVGPAASFTVAVDSVAPLAPAIVSVVDDSAPQTGNLSPGQSTNDTRPTLNGTGEAGTTLTFSDNGTVIGSVVVSADGTWTFTPTTALSNGPHTLSVNATDAAGNVGPSSSFNVTVDTVAPAAPVITTILDDVSNNTGAIGSGQSTNDTLPELRGTSEPGAFINIYDGATLLTPTPIQADANGAWSFTPTAALGEGSHSFTAQATDAAGNVSPASAISTIVVDTTPPAAPANLAVVANGASVTGTAEAGSTITITGSNGTVLGTGVADGSGNFAVLISPSQVGGETLQVIAQDRAGNTGAAGSVVAPFTGLPGSPVIASLTDDVGSITGSVANGQATNDATPLINGTGQPFATITIYSDGVSIGTTTANAEGNWSFAPSTAIADGTHALTATATNANGTSTFSPTFSVTVDTVTAAPTGSVSGDGASISGTAEAGSTVTITLSTGETVTTTANSSGNYTYTFDRKQTSGENISVSATDAVGNVSTPTQVQAPTLPISASDNVENLTITTDATVTNSDYSDYGLLLVGALGNVANVLGNDTAAVEFTVQSGGSANLVIDASTTGVVLSLLNTQEVAIQKYDAATNSWTTVIDTAQAQFANLLTLGSSGVTVNVSGLEGGTYRVLTYNTALLATGSYTALNVSVEETSAGTITSAETQTGNVLNNDSAPLDTVVTTVTSANGNSVTLGSGSSVLQGVYGTLTINPDGSYSYALNPNSPASVIGRTESFTYTITGGGNSTSAKLVITLGNETPASSVTAVDNLVTLPYDTHVEAINNGPSSQGGFTVVNVSLGNVLDVGVLDRLSNPIIFDVEEGTTRTMTLQSTIGGVAVASSFDLYIYRFNDVTQRFEQWRVEPNWLNAPLLGGQSSQLTLNLPGGEYLFLLNPSFGITALTGYTLNVLADHVYSVESLSTATQGNLLNDDVAPDGTLVTQVNGVAVAATGTTTIVGAWGTLTIDAQGNYSYTLKSGIGADSTRTPDSFVYTVRAPNGDTDTASLNIQPTARTLDAVNDVSDTLIAPSVQDTASYLDTTVGTASWGALGRSGSGSGTFEVADGTILKGAAIVFNVSTLITLGNLTINWTVLENGVVIRSGTAPVANITLGGATVTVNLTGLELDGGTYTLNFTGNNTLVGAATITPRITGTTVDLDNFETSGTHAVSGNIFDGSDSAGALDQLNTVDTRLTVTGASGSSATLDPYSNAPTTIQGQYGSLQIRADGSYTYTLNNGVAISSITTKETFSYKLDDTRGHTDTATLTVDIAPQVVSTAQNDVLVGSAYGDTLIYNLLNASSATGGNGVDTWRNFSLAQGDKIDIGDLLVGWNGQNASLGNYLTVTTSGGNTTIAIDRDGSGSTYQSTTLVTLENVQTTLNELIEQNHIVT</sequence>
<feature type="domain" description="Bacterial Ig-like" evidence="3">
    <location>
        <begin position="2765"/>
        <end position="2853"/>
    </location>
</feature>
<feature type="compositionally biased region" description="Low complexity" evidence="1">
    <location>
        <begin position="2884"/>
        <end position="2895"/>
    </location>
</feature>
<feature type="region of interest" description="Disordered" evidence="1">
    <location>
        <begin position="2357"/>
        <end position="2379"/>
    </location>
</feature>
<feature type="domain" description="Bacterial Ig-like" evidence="3">
    <location>
        <begin position="845"/>
        <end position="928"/>
    </location>
</feature>
<feature type="domain" description="Bacterial Ig-like" evidence="3">
    <location>
        <begin position="3263"/>
        <end position="3353"/>
    </location>
</feature>
<feature type="domain" description="Bacterial Ig-like" evidence="3">
    <location>
        <begin position="2354"/>
        <end position="2442"/>
    </location>
</feature>
<feature type="domain" description="Bacterial Ig-like" evidence="3">
    <location>
        <begin position="1579"/>
        <end position="1663"/>
    </location>
</feature>
<feature type="compositionally biased region" description="Polar residues" evidence="1">
    <location>
        <begin position="369"/>
        <end position="379"/>
    </location>
</feature>
<feature type="region of interest" description="Disordered" evidence="1">
    <location>
        <begin position="1209"/>
        <end position="1238"/>
    </location>
</feature>
<dbReference type="EMBL" id="CP038008">
    <property type="protein sequence ID" value="QBY29060.1"/>
    <property type="molecule type" value="Genomic_DNA"/>
</dbReference>
<dbReference type="NCBIfam" id="NF045619">
    <property type="entry name" value="adhes_GNV_Cterm"/>
    <property type="match status" value="1"/>
</dbReference>
<feature type="domain" description="Bacterial Ig-like" evidence="3">
    <location>
        <begin position="1771"/>
        <end position="1864"/>
    </location>
</feature>
<proteinExistence type="predicted"/>
<feature type="domain" description="Bacterial Ig-like" evidence="3">
    <location>
        <begin position="2253"/>
        <end position="2338"/>
    </location>
</feature>
<dbReference type="NCBIfam" id="TIGR01965">
    <property type="entry name" value="VCBS_repeat"/>
    <property type="match status" value="1"/>
</dbReference>
<feature type="domain" description="Bacterial Ig" evidence="2">
    <location>
        <begin position="383"/>
        <end position="464"/>
    </location>
</feature>
<feature type="region of interest" description="Disordered" evidence="1">
    <location>
        <begin position="1386"/>
        <end position="1437"/>
    </location>
</feature>
<dbReference type="Pfam" id="PF19077">
    <property type="entry name" value="Big_13"/>
    <property type="match status" value="22"/>
</dbReference>
<feature type="domain" description="Bacterial Ig-like" evidence="3">
    <location>
        <begin position="1872"/>
        <end position="1966"/>
    </location>
</feature>
<feature type="region of interest" description="Disordered" evidence="1">
    <location>
        <begin position="2450"/>
        <end position="2484"/>
    </location>
</feature>
<feature type="compositionally biased region" description="Low complexity" evidence="1">
    <location>
        <begin position="454"/>
        <end position="464"/>
    </location>
</feature>
<dbReference type="InterPro" id="IPR010221">
    <property type="entry name" value="VCBS_dom"/>
</dbReference>
<feature type="compositionally biased region" description="Low complexity" evidence="1">
    <location>
        <begin position="1463"/>
        <end position="1473"/>
    </location>
</feature>
<accession>A0A482PMZ0</accession>
<dbReference type="Gene3D" id="3.30.420.430">
    <property type="match status" value="6"/>
</dbReference>
<feature type="domain" description="Bacterial Ig-like" evidence="3">
    <location>
        <begin position="564"/>
        <end position="654"/>
    </location>
</feature>
<feature type="domain" description="Biofilm-associated protein BapA-like prefix-like" evidence="4">
    <location>
        <begin position="3"/>
        <end position="121"/>
    </location>
</feature>
<organism evidence="5">
    <name type="scientific">Citrobacter rodentium</name>
    <dbReference type="NCBI Taxonomy" id="67825"/>
    <lineage>
        <taxon>Bacteria</taxon>
        <taxon>Pseudomonadati</taxon>
        <taxon>Pseudomonadota</taxon>
        <taxon>Gammaproteobacteria</taxon>
        <taxon>Enterobacterales</taxon>
        <taxon>Enterobacteriaceae</taxon>
        <taxon>Citrobacter</taxon>
    </lineage>
</organism>
<reference evidence="5" key="1">
    <citation type="submission" date="2019-03" db="EMBL/GenBank/DDBJ databases">
        <title>Complete genome sequence of enteropathogenic Citrobacter rodentium strain DBS100.</title>
        <authorList>
            <person name="Popov G."/>
            <person name="Fiebig A."/>
            <person name="Shideler S."/>
            <person name="Coombes B."/>
            <person name="Savchenko A."/>
        </authorList>
    </citation>
    <scope>NUCLEOTIDE SEQUENCE</scope>
    <source>
        <strain evidence="5">DBS100</strain>
    </source>
</reference>
<dbReference type="InterPro" id="IPR013783">
    <property type="entry name" value="Ig-like_fold"/>
</dbReference>
<evidence type="ECO:0000313" key="5">
    <source>
        <dbReference type="EMBL" id="QBY29060.1"/>
    </source>
</evidence>
<feature type="compositionally biased region" description="Gly residues" evidence="1">
    <location>
        <begin position="159"/>
        <end position="181"/>
    </location>
</feature>
<feature type="domain" description="Bacterial Ig-like" evidence="3">
    <location>
        <begin position="670"/>
        <end position="747"/>
    </location>
</feature>
<feature type="region of interest" description="Disordered" evidence="1">
    <location>
        <begin position="2972"/>
        <end position="2999"/>
    </location>
</feature>
<feature type="domain" description="Bacterial Ig-like" evidence="3">
    <location>
        <begin position="1670"/>
        <end position="1766"/>
    </location>
</feature>
<evidence type="ECO:0000259" key="4">
    <source>
        <dbReference type="Pfam" id="PF22783"/>
    </source>
</evidence>
<protein>
    <submittedName>
        <fullName evidence="5">BapA prefix-like domain-containing protein</fullName>
    </submittedName>
</protein>
<feature type="region of interest" description="Disordered" evidence="1">
    <location>
        <begin position="1040"/>
        <end position="1070"/>
    </location>
</feature>
<dbReference type="InterPro" id="IPR019960">
    <property type="entry name" value="T1SS_VCA0849"/>
</dbReference>
<feature type="domain" description="Bacterial Ig" evidence="2">
    <location>
        <begin position="3168"/>
        <end position="3248"/>
    </location>
</feature>
<gene>
    <name evidence="5" type="ORF">E2R62_09425</name>
</gene>
<feature type="compositionally biased region" description="Polar residues" evidence="1">
    <location>
        <begin position="1519"/>
        <end position="1558"/>
    </location>
</feature>
<dbReference type="Gene3D" id="2.60.40.10">
    <property type="entry name" value="Immunoglobulins"/>
    <property type="match status" value="27"/>
</dbReference>
<feature type="domain" description="Bacterial Ig-like" evidence="3">
    <location>
        <begin position="2865"/>
        <end position="2955"/>
    </location>
</feature>
<feature type="compositionally biased region" description="Low complexity" evidence="1">
    <location>
        <begin position="144"/>
        <end position="158"/>
    </location>
</feature>
<feature type="region of interest" description="Disordered" evidence="1">
    <location>
        <begin position="1967"/>
        <end position="1999"/>
    </location>
</feature>
<feature type="region of interest" description="Disordered" evidence="1">
    <location>
        <begin position="366"/>
        <end position="429"/>
    </location>
</feature>
<feature type="domain" description="Bacterial Ig-like" evidence="3">
    <location>
        <begin position="3073"/>
        <end position="3165"/>
    </location>
</feature>
<feature type="domain" description="Bacterial Ig" evidence="2">
    <location>
        <begin position="1392"/>
        <end position="1473"/>
    </location>
</feature>
<feature type="region of interest" description="Disordered" evidence="1">
    <location>
        <begin position="2869"/>
        <end position="2895"/>
    </location>
</feature>
<feature type="compositionally biased region" description="Polar residues" evidence="1">
    <location>
        <begin position="2467"/>
        <end position="2484"/>
    </location>
</feature>
<feature type="domain" description="Bacterial Ig-like" evidence="3">
    <location>
        <begin position="2659"/>
        <end position="2750"/>
    </location>
</feature>
<evidence type="ECO:0000259" key="2">
    <source>
        <dbReference type="Pfam" id="PF17936"/>
    </source>
</evidence>
<dbReference type="Pfam" id="PF22783">
    <property type="entry name" value="BapA_N"/>
    <property type="match status" value="1"/>
</dbReference>
<feature type="compositionally biased region" description="Polar residues" evidence="1">
    <location>
        <begin position="1967"/>
        <end position="1978"/>
    </location>
</feature>
<feature type="compositionally biased region" description="Polar residues" evidence="1">
    <location>
        <begin position="521"/>
        <end position="544"/>
    </location>
</feature>
<dbReference type="InterPro" id="IPR055014">
    <property type="entry name" value="BapA_Bap-like_C"/>
</dbReference>
<evidence type="ECO:0000256" key="1">
    <source>
        <dbReference type="SAM" id="MobiDB-lite"/>
    </source>
</evidence>
<dbReference type="InterPro" id="IPR048051">
    <property type="entry name" value="BapA-like_prefix-like"/>
</dbReference>
<feature type="compositionally biased region" description="Polar residues" evidence="1">
    <location>
        <begin position="483"/>
        <end position="494"/>
    </location>
</feature>
<feature type="domain" description="Bacterial Ig" evidence="2">
    <location>
        <begin position="3358"/>
        <end position="3433"/>
    </location>
</feature>
<feature type="compositionally biased region" description="Polar residues" evidence="1">
    <location>
        <begin position="1492"/>
        <end position="1503"/>
    </location>
</feature>
<feature type="compositionally biased region" description="Polar residues" evidence="1">
    <location>
        <begin position="1403"/>
        <end position="1418"/>
    </location>
</feature>
<feature type="domain" description="Bacterial Ig" evidence="2">
    <location>
        <begin position="1306"/>
        <end position="1388"/>
    </location>
</feature>
<feature type="compositionally biased region" description="Polar residues" evidence="1">
    <location>
        <begin position="1057"/>
        <end position="1070"/>
    </location>
</feature>
<dbReference type="NCBIfam" id="NF033510">
    <property type="entry name" value="Ca_tandemer"/>
    <property type="match status" value="32"/>
</dbReference>
<feature type="domain" description="Bacterial Ig-like" evidence="3">
    <location>
        <begin position="1980"/>
        <end position="2064"/>
    </location>
</feature>
<feature type="compositionally biased region" description="Polar residues" evidence="1">
    <location>
        <begin position="1985"/>
        <end position="1999"/>
    </location>
</feature>
<evidence type="ECO:0000259" key="3">
    <source>
        <dbReference type="Pfam" id="PF19077"/>
    </source>
</evidence>
<name>A0A482PMZ0_CITRO</name>
<feature type="domain" description="Bacterial Ig" evidence="2">
    <location>
        <begin position="750"/>
        <end position="826"/>
    </location>
</feature>
<feature type="domain" description="Bacterial Ig" evidence="2">
    <location>
        <begin position="1477"/>
        <end position="1558"/>
    </location>
</feature>
<feature type="domain" description="Bacterial Ig-like" evidence="3">
    <location>
        <begin position="2560"/>
        <end position="2647"/>
    </location>
</feature>
<feature type="domain" description="Bacterial Ig-like" evidence="3">
    <location>
        <begin position="2970"/>
        <end position="3059"/>
    </location>
</feature>
<dbReference type="Pfam" id="PF17963">
    <property type="entry name" value="Big_9"/>
    <property type="match status" value="1"/>
</dbReference>
<feature type="compositionally biased region" description="Polar residues" evidence="1">
    <location>
        <begin position="2873"/>
        <end position="2883"/>
    </location>
</feature>
<feature type="compositionally biased region" description="Polar residues" evidence="1">
    <location>
        <begin position="2360"/>
        <end position="2369"/>
    </location>
</feature>
<feature type="region of interest" description="Disordered" evidence="1">
    <location>
        <begin position="847"/>
        <end position="866"/>
    </location>
</feature>